<dbReference type="SUPFAM" id="SSF46785">
    <property type="entry name" value="Winged helix' DNA-binding domain"/>
    <property type="match status" value="2"/>
</dbReference>
<feature type="compositionally biased region" description="Acidic residues" evidence="5">
    <location>
        <begin position="19"/>
        <end position="35"/>
    </location>
</feature>
<dbReference type="GO" id="GO:0051304">
    <property type="term" value="P:chromosome separation"/>
    <property type="evidence" value="ECO:0007669"/>
    <property type="project" value="InterPro"/>
</dbReference>
<accession>A0A5C6A6W6</accession>
<evidence type="ECO:0000256" key="2">
    <source>
        <dbReference type="ARBA" id="ARBA00022618"/>
    </source>
</evidence>
<keyword evidence="1" id="KW-0963">Cytoplasm</keyword>
<evidence type="ECO:0000256" key="4">
    <source>
        <dbReference type="ARBA" id="ARBA00023306"/>
    </source>
</evidence>
<feature type="region of interest" description="Disordered" evidence="5">
    <location>
        <begin position="1"/>
        <end position="35"/>
    </location>
</feature>
<feature type="region of interest" description="Disordered" evidence="5">
    <location>
        <begin position="90"/>
        <end position="109"/>
    </location>
</feature>
<evidence type="ECO:0000256" key="3">
    <source>
        <dbReference type="ARBA" id="ARBA00022829"/>
    </source>
</evidence>
<dbReference type="InterPro" id="IPR036388">
    <property type="entry name" value="WH-like_DNA-bd_sf"/>
</dbReference>
<feature type="compositionally biased region" description="Acidic residues" evidence="5">
    <location>
        <begin position="96"/>
        <end position="109"/>
    </location>
</feature>
<dbReference type="Proteomes" id="UP000316213">
    <property type="component" value="Unassembled WGS sequence"/>
</dbReference>
<dbReference type="RefSeq" id="WP_146579037.1">
    <property type="nucleotide sequence ID" value="NZ_SJPM01000007.1"/>
</dbReference>
<sequence>MDEKPQDELPEEDRQTDVEIQDEELEGELVQDENFEDDEDAFSLEELGAAYQHIVAQSESDDGGPAISTGEVLQREQLLAAQAKAKADADALAAEAETEHEGDDEDIDWDADGLAADSRSVEETATPEAIIEAALFVGQPSGEPVSATRLASIMRDMTPDEVTEIIQRLNASYRELRQGIRIAQDDVGFRMIVAPEAESMRHVFTGKVRETRLNQSSIEVLSLVAYQPGITAQQCTDLRGRDSGSLLNQMVRRRLIEMKREPEQRDPPERNTADDGDSDANPDRKKAKPKPKLVSRYYPAERLLVLLGLESLEDLPQVEETHLE</sequence>
<name>A0A5C6A6W6_9BACT</name>
<reference evidence="6 7" key="1">
    <citation type="submission" date="2019-02" db="EMBL/GenBank/DDBJ databases">
        <title>Deep-cultivation of Planctomycetes and their phenomic and genomic characterization uncovers novel biology.</title>
        <authorList>
            <person name="Wiegand S."/>
            <person name="Jogler M."/>
            <person name="Boedeker C."/>
            <person name="Pinto D."/>
            <person name="Vollmers J."/>
            <person name="Rivas-Marin E."/>
            <person name="Kohn T."/>
            <person name="Peeters S.H."/>
            <person name="Heuer A."/>
            <person name="Rast P."/>
            <person name="Oberbeckmann S."/>
            <person name="Bunk B."/>
            <person name="Jeske O."/>
            <person name="Meyerdierks A."/>
            <person name="Storesund J.E."/>
            <person name="Kallscheuer N."/>
            <person name="Luecker S."/>
            <person name="Lage O.M."/>
            <person name="Pohl T."/>
            <person name="Merkel B.J."/>
            <person name="Hornburger P."/>
            <person name="Mueller R.-W."/>
            <person name="Bruemmer F."/>
            <person name="Labrenz M."/>
            <person name="Spormann A.M."/>
            <person name="Op Den Camp H."/>
            <person name="Overmann J."/>
            <person name="Amann R."/>
            <person name="Jetten M.S.M."/>
            <person name="Mascher T."/>
            <person name="Medema M.H."/>
            <person name="Devos D.P."/>
            <person name="Kaster A.-K."/>
            <person name="Ovreas L."/>
            <person name="Rohde M."/>
            <person name="Galperin M.Y."/>
            <person name="Jogler C."/>
        </authorList>
    </citation>
    <scope>NUCLEOTIDE SEQUENCE [LARGE SCALE GENOMIC DNA]</scope>
    <source>
        <strain evidence="6 7">Pla100</strain>
    </source>
</reference>
<keyword evidence="4" id="KW-0131">Cell cycle</keyword>
<feature type="compositionally biased region" description="Basic and acidic residues" evidence="5">
    <location>
        <begin position="1"/>
        <end position="17"/>
    </location>
</feature>
<proteinExistence type="predicted"/>
<evidence type="ECO:0000313" key="7">
    <source>
        <dbReference type="Proteomes" id="UP000316213"/>
    </source>
</evidence>
<comment type="caution">
    <text evidence="6">The sequence shown here is derived from an EMBL/GenBank/DDBJ whole genome shotgun (WGS) entry which is preliminary data.</text>
</comment>
<dbReference type="InterPro" id="IPR036390">
    <property type="entry name" value="WH_DNA-bd_sf"/>
</dbReference>
<dbReference type="AlphaFoldDB" id="A0A5C6A6W6"/>
<evidence type="ECO:0000256" key="1">
    <source>
        <dbReference type="ARBA" id="ARBA00022490"/>
    </source>
</evidence>
<dbReference type="InterPro" id="IPR005234">
    <property type="entry name" value="ScpB_csome_segregation"/>
</dbReference>
<dbReference type="EMBL" id="SJPM01000007">
    <property type="protein sequence ID" value="TWT95107.1"/>
    <property type="molecule type" value="Genomic_DNA"/>
</dbReference>
<dbReference type="Pfam" id="PF04079">
    <property type="entry name" value="SMC_ScpB"/>
    <property type="match status" value="1"/>
</dbReference>
<dbReference type="Gene3D" id="1.10.10.10">
    <property type="entry name" value="Winged helix-like DNA-binding domain superfamily/Winged helix DNA-binding domain"/>
    <property type="match status" value="2"/>
</dbReference>
<keyword evidence="3" id="KW-0159">Chromosome partition</keyword>
<feature type="region of interest" description="Disordered" evidence="5">
    <location>
        <begin position="257"/>
        <end position="293"/>
    </location>
</feature>
<evidence type="ECO:0000256" key="5">
    <source>
        <dbReference type="SAM" id="MobiDB-lite"/>
    </source>
</evidence>
<dbReference type="PANTHER" id="PTHR34298">
    <property type="entry name" value="SEGREGATION AND CONDENSATION PROTEIN B"/>
    <property type="match status" value="1"/>
</dbReference>
<dbReference type="PANTHER" id="PTHR34298:SF2">
    <property type="entry name" value="SEGREGATION AND CONDENSATION PROTEIN B"/>
    <property type="match status" value="1"/>
</dbReference>
<feature type="compositionally biased region" description="Basic and acidic residues" evidence="5">
    <location>
        <begin position="257"/>
        <end position="273"/>
    </location>
</feature>
<dbReference type="OrthoDB" id="258422at2"/>
<protein>
    <submittedName>
        <fullName evidence="6">Segregation and condensation protein B</fullName>
    </submittedName>
</protein>
<evidence type="ECO:0000313" key="6">
    <source>
        <dbReference type="EMBL" id="TWT95107.1"/>
    </source>
</evidence>
<keyword evidence="2" id="KW-0132">Cell division</keyword>
<keyword evidence="7" id="KW-1185">Reference proteome</keyword>
<organism evidence="6 7">
    <name type="scientific">Neorhodopirellula pilleata</name>
    <dbReference type="NCBI Taxonomy" id="2714738"/>
    <lineage>
        <taxon>Bacteria</taxon>
        <taxon>Pseudomonadati</taxon>
        <taxon>Planctomycetota</taxon>
        <taxon>Planctomycetia</taxon>
        <taxon>Pirellulales</taxon>
        <taxon>Pirellulaceae</taxon>
        <taxon>Neorhodopirellula</taxon>
    </lineage>
</organism>
<dbReference type="GO" id="GO:0051301">
    <property type="term" value="P:cell division"/>
    <property type="evidence" value="ECO:0007669"/>
    <property type="project" value="UniProtKB-KW"/>
</dbReference>
<gene>
    <name evidence="6" type="ORF">Pla100_36890</name>
</gene>